<dbReference type="Proteomes" id="UP000596387">
    <property type="component" value="Chromosome"/>
</dbReference>
<keyword evidence="4" id="KW-1185">Reference proteome</keyword>
<dbReference type="SUPFAM" id="SSF54593">
    <property type="entry name" value="Glyoxalase/Bleomycin resistance protein/Dihydroxybiphenyl dioxygenase"/>
    <property type="match status" value="1"/>
</dbReference>
<dbReference type="Gene3D" id="3.10.180.10">
    <property type="entry name" value="2,3-Dihydroxybiphenyl 1,2-Dioxygenase, domain 1"/>
    <property type="match status" value="2"/>
</dbReference>
<dbReference type="InterPro" id="IPR029068">
    <property type="entry name" value="Glyas_Bleomycin-R_OHBP_Dase"/>
</dbReference>
<dbReference type="RefSeq" id="WP_023850459.1">
    <property type="nucleotide sequence ID" value="NZ_CP047166.1"/>
</dbReference>
<proteinExistence type="predicted"/>
<feature type="region of interest" description="Disordered" evidence="1">
    <location>
        <begin position="46"/>
        <end position="128"/>
    </location>
</feature>
<evidence type="ECO:0000313" key="3">
    <source>
        <dbReference type="EMBL" id="QRF67188.1"/>
    </source>
</evidence>
<name>A0ABX7F9G8_9RHOB</name>
<dbReference type="Pfam" id="PF00903">
    <property type="entry name" value="Glyoxalase"/>
    <property type="match status" value="1"/>
</dbReference>
<feature type="compositionally biased region" description="Polar residues" evidence="1">
    <location>
        <begin position="70"/>
        <end position="82"/>
    </location>
</feature>
<dbReference type="InterPro" id="IPR037523">
    <property type="entry name" value="VOC_core"/>
</dbReference>
<dbReference type="PROSITE" id="PS51819">
    <property type="entry name" value="VOC"/>
    <property type="match status" value="1"/>
</dbReference>
<evidence type="ECO:0000313" key="4">
    <source>
        <dbReference type="Proteomes" id="UP000596387"/>
    </source>
</evidence>
<gene>
    <name evidence="3" type="ORF">GQA70_13240</name>
</gene>
<reference evidence="3 4" key="1">
    <citation type="submission" date="2019-12" db="EMBL/GenBank/DDBJ databases">
        <title>Complete Genome Sequence of a Quorum-Sensing Bacterium,Rhodobacteraceae bacterium C31, Isolated from a marine microalgae symbiotic bacteria.</title>
        <authorList>
            <person name="Zhang Y."/>
        </authorList>
    </citation>
    <scope>NUCLEOTIDE SEQUENCE [LARGE SCALE GENOMIC DNA]</scope>
    <source>
        <strain evidence="3 4">C31</strain>
    </source>
</reference>
<sequence>MRLALVALLVPSYEAGLAFFVEGLGWDLLEDSDHGGGKRWVRVAPRAARPETAQSGAGSEISPNDAPTEEPQTAALTSTTPDSPQPHAAPQGAPRRSSPEGAQTDTAPTAPRTGTAPPEARTAPSPQEPQTQFLLARAVGEQRAAIGNQGGGRVWLFLHTDDFARDAARLTAAGAIFEEDPRHEPYGTVAVFRDPFGNRWDLIQPT</sequence>
<evidence type="ECO:0000256" key="1">
    <source>
        <dbReference type="SAM" id="MobiDB-lite"/>
    </source>
</evidence>
<dbReference type="InterPro" id="IPR004360">
    <property type="entry name" value="Glyas_Fos-R_dOase_dom"/>
</dbReference>
<feature type="compositionally biased region" description="Low complexity" evidence="1">
    <location>
        <begin position="106"/>
        <end position="124"/>
    </location>
</feature>
<accession>A0ABX7F9G8</accession>
<dbReference type="PANTHER" id="PTHR36437:SF2">
    <property type="entry name" value="GLYOXALASE_BLEOMYCIN RESISTANCE PROTEIN_DIOXYGENASE"/>
    <property type="match status" value="1"/>
</dbReference>
<protein>
    <recommendedName>
        <fullName evidence="2">VOC domain-containing protein</fullName>
    </recommendedName>
</protein>
<organism evidence="3 4">
    <name type="scientific">Ponticoccus alexandrii</name>
    <dbReference type="NCBI Taxonomy" id="1943633"/>
    <lineage>
        <taxon>Bacteria</taxon>
        <taxon>Pseudomonadati</taxon>
        <taxon>Pseudomonadota</taxon>
        <taxon>Alphaproteobacteria</taxon>
        <taxon>Rhodobacterales</taxon>
        <taxon>Roseobacteraceae</taxon>
        <taxon>Ponticoccus</taxon>
    </lineage>
</organism>
<feature type="domain" description="VOC" evidence="2">
    <location>
        <begin position="2"/>
        <end position="205"/>
    </location>
</feature>
<dbReference type="PANTHER" id="PTHR36437">
    <property type="entry name" value="GLYOXALASE/BLEOMYCIN RESISTANCE PROTEIN/DIOXYGENASE"/>
    <property type="match status" value="1"/>
</dbReference>
<evidence type="ECO:0000259" key="2">
    <source>
        <dbReference type="PROSITE" id="PS51819"/>
    </source>
</evidence>
<dbReference type="EMBL" id="CP047166">
    <property type="protein sequence ID" value="QRF67188.1"/>
    <property type="molecule type" value="Genomic_DNA"/>
</dbReference>